<name>A0A9X3MRG7_9ACTN</name>
<dbReference type="EMBL" id="JAPDOD010000010">
    <property type="protein sequence ID" value="MDA0161254.1"/>
    <property type="molecule type" value="Genomic_DNA"/>
</dbReference>
<evidence type="ECO:0000256" key="1">
    <source>
        <dbReference type="SAM" id="MobiDB-lite"/>
    </source>
</evidence>
<feature type="region of interest" description="Disordered" evidence="1">
    <location>
        <begin position="700"/>
        <end position="722"/>
    </location>
</feature>
<reference evidence="3" key="1">
    <citation type="submission" date="2022-10" db="EMBL/GenBank/DDBJ databases">
        <title>The WGS of Solirubrobacter ginsenosidimutans DSM 21036.</title>
        <authorList>
            <person name="Jiang Z."/>
        </authorList>
    </citation>
    <scope>NUCLEOTIDE SEQUENCE</scope>
    <source>
        <strain evidence="3">DSM 21036</strain>
    </source>
</reference>
<feature type="signal peptide" evidence="2">
    <location>
        <begin position="1"/>
        <end position="26"/>
    </location>
</feature>
<keyword evidence="2" id="KW-0732">Signal</keyword>
<evidence type="ECO:0000256" key="2">
    <source>
        <dbReference type="SAM" id="SignalP"/>
    </source>
</evidence>
<gene>
    <name evidence="3" type="ORF">OM076_13335</name>
</gene>
<evidence type="ECO:0000313" key="4">
    <source>
        <dbReference type="Proteomes" id="UP001149140"/>
    </source>
</evidence>
<protein>
    <submittedName>
        <fullName evidence="3">Uncharacterized protein</fullName>
    </submittedName>
</protein>
<proteinExistence type="predicted"/>
<evidence type="ECO:0000313" key="3">
    <source>
        <dbReference type="EMBL" id="MDA0161254.1"/>
    </source>
</evidence>
<accession>A0A9X3MRG7</accession>
<keyword evidence="4" id="KW-1185">Reference proteome</keyword>
<feature type="chain" id="PRO_5040790399" evidence="2">
    <location>
        <begin position="27"/>
        <end position="800"/>
    </location>
</feature>
<dbReference type="Proteomes" id="UP001149140">
    <property type="component" value="Unassembled WGS sequence"/>
</dbReference>
<sequence>MVSRLPIGLCTLAAGLALLLPDAAQARALPDQTACTATFIAATAGDWSTPANWSGGRIPDATDQVCLGDGAPITVSTAVTVASIEGTRRLRIVASLRAGFAVVADVELLGGEFRADSTISVTGSLNWSGGTLNAAGGATIASGALAEVAGSSAVLAGRLEVAGTLRLDSNSDLSGQGGAEIHNSGSITHVAGSTPAFLRVALDNDGELSTPEGPFYLTGGSPTGAINTGAYTAAGAGAITFTAGSTTLQANTLHGPIVITGAALRVLGGSTTFTAPLFVSGSLSVAGDLTLPGTVNLAGGALQADGAISVTGSLNWSGGTLNAAGGATIASGALAEVAGSSAVLAGRLEVAGTLRLDSNSDLSGQGGAEIHNSGSITHVAGSTPAFLRVALDNDGELSTPEGPFYLTGGSPTGAINTGAYTAAGAGAITFTAGSTTLQANTLHGPIVITGAALRVNGQVTVDRLNLTGGALGGAGRFDVTEEFEWSGGSVAMTGVLRLGRDVAAHITGSVSLANATLHNLGTVTLTPGQSLTLGGRAHMRNEGMFLVDGTSSIVGGTDTLIFNAGVVRKGASSTTVAWSVPFENDGVLEVVRGELWSGSTFRQTADGIYRPHVGGDDRSRLTTTLPAALAGRLEPVIDVALPFGGRARLHSGPRDGEFTEVPPPGYTFDATNTARLDIVASNPAPELAPNAVVPRDEVPAVSAAPPAAEPSPNTMESPAPERELSVRHIVARRSDGQFLLRVPTHRSARFTARAGTGVRQVRAARNGVIRGTLQHGARRGDFKYRTSAKARWIFIAVLRP</sequence>
<dbReference type="RefSeq" id="WP_270040451.1">
    <property type="nucleotide sequence ID" value="NZ_JAPDOD010000010.1"/>
</dbReference>
<feature type="compositionally biased region" description="Low complexity" evidence="1">
    <location>
        <begin position="700"/>
        <end position="712"/>
    </location>
</feature>
<organism evidence="3 4">
    <name type="scientific">Solirubrobacter ginsenosidimutans</name>
    <dbReference type="NCBI Taxonomy" id="490573"/>
    <lineage>
        <taxon>Bacteria</taxon>
        <taxon>Bacillati</taxon>
        <taxon>Actinomycetota</taxon>
        <taxon>Thermoleophilia</taxon>
        <taxon>Solirubrobacterales</taxon>
        <taxon>Solirubrobacteraceae</taxon>
        <taxon>Solirubrobacter</taxon>
    </lineage>
</organism>
<dbReference type="AlphaFoldDB" id="A0A9X3MRG7"/>
<comment type="caution">
    <text evidence="3">The sequence shown here is derived from an EMBL/GenBank/DDBJ whole genome shotgun (WGS) entry which is preliminary data.</text>
</comment>